<dbReference type="SMART" id="SM00847">
    <property type="entry name" value="HA2"/>
    <property type="match status" value="1"/>
</dbReference>
<dbReference type="GO" id="GO:0003724">
    <property type="term" value="F:RNA helicase activity"/>
    <property type="evidence" value="ECO:0007669"/>
    <property type="project" value="UniProtKB-EC"/>
</dbReference>
<evidence type="ECO:0000256" key="5">
    <source>
        <dbReference type="SAM" id="MobiDB-lite"/>
    </source>
</evidence>
<dbReference type="GO" id="GO:0016787">
    <property type="term" value="F:hydrolase activity"/>
    <property type="evidence" value="ECO:0007669"/>
    <property type="project" value="UniProtKB-KW"/>
</dbReference>
<feature type="domain" description="Helicase C-terminal" evidence="7">
    <location>
        <begin position="270"/>
        <end position="434"/>
    </location>
</feature>
<dbReference type="Proteomes" id="UP000225972">
    <property type="component" value="Unassembled WGS sequence"/>
</dbReference>
<dbReference type="NCBIfam" id="TIGR01970">
    <property type="entry name" value="DEAH_box_HrpB"/>
    <property type="match status" value="1"/>
</dbReference>
<dbReference type="PANTHER" id="PTHR43519">
    <property type="entry name" value="ATP-DEPENDENT RNA HELICASE HRPB"/>
    <property type="match status" value="1"/>
</dbReference>
<dbReference type="Pfam" id="PF08482">
    <property type="entry name" value="HrpB_C"/>
    <property type="match status" value="1"/>
</dbReference>
<dbReference type="InterPro" id="IPR010225">
    <property type="entry name" value="HrpB"/>
</dbReference>
<dbReference type="InterPro" id="IPR014001">
    <property type="entry name" value="Helicase_ATP-bd"/>
</dbReference>
<dbReference type="AlphaFoldDB" id="A0A238JGZ5"/>
<accession>A0A238JGZ5</accession>
<keyword evidence="1" id="KW-0547">Nucleotide-binding</keyword>
<protein>
    <submittedName>
        <fullName evidence="8">ATP-dependent RNA helicase HrpB</fullName>
        <ecNumber evidence="8">3.6.4.13</ecNumber>
    </submittedName>
</protein>
<feature type="domain" description="Helicase ATP-binding" evidence="6">
    <location>
        <begin position="80"/>
        <end position="243"/>
    </location>
</feature>
<proteinExistence type="predicted"/>
<evidence type="ECO:0000256" key="1">
    <source>
        <dbReference type="ARBA" id="ARBA00022741"/>
    </source>
</evidence>
<dbReference type="EMBL" id="FXXP01000002">
    <property type="protein sequence ID" value="SMX29407.1"/>
    <property type="molecule type" value="Genomic_DNA"/>
</dbReference>
<evidence type="ECO:0000256" key="3">
    <source>
        <dbReference type="ARBA" id="ARBA00022806"/>
    </source>
</evidence>
<evidence type="ECO:0000313" key="8">
    <source>
        <dbReference type="EMBL" id="SMX29407.1"/>
    </source>
</evidence>
<dbReference type="CDD" id="cd17990">
    <property type="entry name" value="DEXHc_HrpB"/>
    <property type="match status" value="1"/>
</dbReference>
<evidence type="ECO:0000256" key="2">
    <source>
        <dbReference type="ARBA" id="ARBA00022801"/>
    </source>
</evidence>
<reference evidence="9" key="1">
    <citation type="submission" date="2017-05" db="EMBL/GenBank/DDBJ databases">
        <authorList>
            <person name="Rodrigo-Torres L."/>
            <person name="Arahal R. D."/>
            <person name="Lucena T."/>
        </authorList>
    </citation>
    <scope>NUCLEOTIDE SEQUENCE [LARGE SCALE GENOMIC DNA]</scope>
    <source>
        <strain evidence="9">CECT 8649</strain>
    </source>
</reference>
<gene>
    <name evidence="8" type="primary">hrpB</name>
    <name evidence="8" type="ORF">TRP8649_03541</name>
</gene>
<dbReference type="SUPFAM" id="SSF52540">
    <property type="entry name" value="P-loop containing nucleoside triphosphate hydrolases"/>
    <property type="match status" value="1"/>
</dbReference>
<keyword evidence="2 8" id="KW-0378">Hydrolase</keyword>
<dbReference type="PROSITE" id="PS51192">
    <property type="entry name" value="HELICASE_ATP_BIND_1"/>
    <property type="match status" value="1"/>
</dbReference>
<sequence>MAAARIAQKGPATGLRTRYANKRCLKARLQVLILLSVNREGQEGADSPLLPLPKTRKLSHKPAMPQPTPLPIDDALPDLIAALRDKGRAVLQAPPGAGKTTRVPIALFEAGLTRGKILMLEPRRLAARAAATRLAEHFGEGPGQTVGYRMRGENKTSKNTRIEVVTEGILTRMIQSDPELSGIGAVIFDEFHERSLNADLGLALCLEIAEALRDDLILLAMSATLDAAPVADLMSAPIVTSEGRSFPVTTRHLPTPLPKRARFEQAMADLIQTALAETEGGLLAFLPGEGEIRRVEALLKSNLPADVHLRPLFGAMELSAQRAAIRPETSGRKLVLATSIAETSLTIEDIRVVVDGGKARRARFDPGSGMSRLVTEKVTRAEATQRAGRAGRVAPGVAYKLWTKGEEGSLSAYPPGEIEAADLAGLALELAIWGASPDQLPFLTAPPEGTYAESCALLQMLTCLDKDNRITEHGRKVAKLPLHPRIAHMLTISGDQAANLAAILSDRDIITGAPTDLALRLEALQERRRFVDSRPFQIHRASYERVKMESKRLKQLVNNTPQHSVNASEMAALAYPDRIGLRRKGDVPRFQLSGGKGAIMEDGDPLAGQRLIVVTDTDGNPREARIRQAIAISQSELRALFSDQIQWVETCSWSKRERRVISRRQEMFRAIALEDRIWKDAPDEAIASAMLDGVRDLGITLSDAAKRFCARVALARDSGHDLPDMTLDTLMAEIDTWLLPYLGGVKTAEDWKRFDLLPALRARLDWGQMQALDAAIPGKFTTPLGHDIPIDYSGEHPEIQLRLQELFGQTTHPHVGKTPLRVTLLSPARRPVQTTMDLPGFWAGSYADVRKDMRARYPKHPWPEDPTQADPTLRAKPRGK</sequence>
<organism evidence="8 9">
    <name type="scientific">Pelagimonas phthalicica</name>
    <dbReference type="NCBI Taxonomy" id="1037362"/>
    <lineage>
        <taxon>Bacteria</taxon>
        <taxon>Pseudomonadati</taxon>
        <taxon>Pseudomonadota</taxon>
        <taxon>Alphaproteobacteria</taxon>
        <taxon>Rhodobacterales</taxon>
        <taxon>Roseobacteraceae</taxon>
        <taxon>Pelagimonas</taxon>
    </lineage>
</organism>
<dbReference type="GO" id="GO:0003676">
    <property type="term" value="F:nucleic acid binding"/>
    <property type="evidence" value="ECO:0007669"/>
    <property type="project" value="InterPro"/>
</dbReference>
<dbReference type="Pfam" id="PF00271">
    <property type="entry name" value="Helicase_C"/>
    <property type="match status" value="1"/>
</dbReference>
<name>A0A238JGZ5_9RHOB</name>
<dbReference type="EC" id="3.6.4.13" evidence="8"/>
<dbReference type="SMART" id="SM00487">
    <property type="entry name" value="DEXDc"/>
    <property type="match status" value="1"/>
</dbReference>
<dbReference type="FunFam" id="3.40.50.300:FF:002125">
    <property type="entry name" value="ATP-dependent helicase HrpB"/>
    <property type="match status" value="1"/>
</dbReference>
<dbReference type="GO" id="GO:0005524">
    <property type="term" value="F:ATP binding"/>
    <property type="evidence" value="ECO:0007669"/>
    <property type="project" value="UniProtKB-KW"/>
</dbReference>
<evidence type="ECO:0000259" key="6">
    <source>
        <dbReference type="PROSITE" id="PS51192"/>
    </source>
</evidence>
<evidence type="ECO:0000313" key="9">
    <source>
        <dbReference type="Proteomes" id="UP000225972"/>
    </source>
</evidence>
<dbReference type="InterPro" id="IPR027417">
    <property type="entry name" value="P-loop_NTPase"/>
</dbReference>
<keyword evidence="4" id="KW-0067">ATP-binding</keyword>
<dbReference type="Gene3D" id="1.20.120.1080">
    <property type="match status" value="1"/>
</dbReference>
<dbReference type="InterPro" id="IPR011545">
    <property type="entry name" value="DEAD/DEAH_box_helicase_dom"/>
</dbReference>
<dbReference type="InterPro" id="IPR007502">
    <property type="entry name" value="Helicase-assoc_dom"/>
</dbReference>
<dbReference type="SMART" id="SM00490">
    <property type="entry name" value="HELICc"/>
    <property type="match status" value="1"/>
</dbReference>
<dbReference type="InterPro" id="IPR049614">
    <property type="entry name" value="HrpB_DEXH"/>
</dbReference>
<dbReference type="Pfam" id="PF00270">
    <property type="entry name" value="DEAD"/>
    <property type="match status" value="1"/>
</dbReference>
<keyword evidence="3 8" id="KW-0347">Helicase</keyword>
<dbReference type="InterPro" id="IPR001650">
    <property type="entry name" value="Helicase_C-like"/>
</dbReference>
<evidence type="ECO:0000256" key="4">
    <source>
        <dbReference type="ARBA" id="ARBA00022840"/>
    </source>
</evidence>
<dbReference type="Gene3D" id="3.40.50.300">
    <property type="entry name" value="P-loop containing nucleotide triphosphate hydrolases"/>
    <property type="match status" value="2"/>
</dbReference>
<dbReference type="CDD" id="cd18791">
    <property type="entry name" value="SF2_C_RHA"/>
    <property type="match status" value="1"/>
</dbReference>
<dbReference type="PIRSF" id="PIRSF005496">
    <property type="entry name" value="ATP_hel_hrpB"/>
    <property type="match status" value="1"/>
</dbReference>
<feature type="region of interest" description="Disordered" evidence="5">
    <location>
        <begin position="43"/>
        <end position="71"/>
    </location>
</feature>
<dbReference type="PROSITE" id="PS51194">
    <property type="entry name" value="HELICASE_CTER"/>
    <property type="match status" value="1"/>
</dbReference>
<feature type="region of interest" description="Disordered" evidence="5">
    <location>
        <begin position="857"/>
        <end position="880"/>
    </location>
</feature>
<evidence type="ECO:0000259" key="7">
    <source>
        <dbReference type="PROSITE" id="PS51194"/>
    </source>
</evidence>
<keyword evidence="9" id="KW-1185">Reference proteome</keyword>
<dbReference type="PANTHER" id="PTHR43519:SF1">
    <property type="entry name" value="ATP-DEPENDENT RNA HELICASE HRPB"/>
    <property type="match status" value="1"/>
</dbReference>
<dbReference type="InterPro" id="IPR013689">
    <property type="entry name" value="RNA_helicase_ATP-dep_HrpB_C"/>
</dbReference>